<dbReference type="SMART" id="SM00387">
    <property type="entry name" value="HATPase_c"/>
    <property type="match status" value="1"/>
</dbReference>
<accession>A0ABZ2N7R6</accession>
<dbReference type="Gene3D" id="6.10.340.10">
    <property type="match status" value="1"/>
</dbReference>
<reference evidence="16 17" key="1">
    <citation type="submission" date="2024-02" db="EMBL/GenBank/DDBJ databases">
        <title>Seven novel Bacillus-like species.</title>
        <authorList>
            <person name="Liu G."/>
        </authorList>
    </citation>
    <scope>NUCLEOTIDE SEQUENCE [LARGE SCALE GENOMIC DNA]</scope>
    <source>
        <strain evidence="16 17">FJAT-52991</strain>
    </source>
</reference>
<dbReference type="PROSITE" id="PS50109">
    <property type="entry name" value="HIS_KIN"/>
    <property type="match status" value="1"/>
</dbReference>
<evidence type="ECO:0000256" key="14">
    <source>
        <dbReference type="SAM" id="Phobius"/>
    </source>
</evidence>
<dbReference type="RefSeq" id="WP_338753265.1">
    <property type="nucleotide sequence ID" value="NZ_CP147404.1"/>
</dbReference>
<dbReference type="Proteomes" id="UP001387364">
    <property type="component" value="Chromosome"/>
</dbReference>
<evidence type="ECO:0000256" key="5">
    <source>
        <dbReference type="ARBA" id="ARBA00022553"/>
    </source>
</evidence>
<feature type="transmembrane region" description="Helical" evidence="14">
    <location>
        <begin position="9"/>
        <end position="33"/>
    </location>
</feature>
<dbReference type="PANTHER" id="PTHR45528">
    <property type="entry name" value="SENSOR HISTIDINE KINASE CPXA"/>
    <property type="match status" value="1"/>
</dbReference>
<dbReference type="Pfam" id="PF00512">
    <property type="entry name" value="HisKA"/>
    <property type="match status" value="1"/>
</dbReference>
<keyword evidence="9 16" id="KW-0418">Kinase</keyword>
<feature type="domain" description="Histidine kinase" evidence="15">
    <location>
        <begin position="252"/>
        <end position="469"/>
    </location>
</feature>
<evidence type="ECO:0000256" key="10">
    <source>
        <dbReference type="ARBA" id="ARBA00022840"/>
    </source>
</evidence>
<dbReference type="SUPFAM" id="SSF55874">
    <property type="entry name" value="ATPase domain of HSP90 chaperone/DNA topoisomerase II/histidine kinase"/>
    <property type="match status" value="1"/>
</dbReference>
<evidence type="ECO:0000256" key="13">
    <source>
        <dbReference type="ARBA" id="ARBA00023136"/>
    </source>
</evidence>
<evidence type="ECO:0000256" key="9">
    <source>
        <dbReference type="ARBA" id="ARBA00022777"/>
    </source>
</evidence>
<dbReference type="SUPFAM" id="SSF47384">
    <property type="entry name" value="Homodimeric domain of signal transducing histidine kinase"/>
    <property type="match status" value="1"/>
</dbReference>
<dbReference type="InterPro" id="IPR003594">
    <property type="entry name" value="HATPase_dom"/>
</dbReference>
<dbReference type="PANTHER" id="PTHR45528:SF1">
    <property type="entry name" value="SENSOR HISTIDINE KINASE CPXA"/>
    <property type="match status" value="1"/>
</dbReference>
<dbReference type="InterPro" id="IPR036097">
    <property type="entry name" value="HisK_dim/P_sf"/>
</dbReference>
<keyword evidence="5" id="KW-0597">Phosphoprotein</keyword>
<dbReference type="InterPro" id="IPR004358">
    <property type="entry name" value="Sig_transdc_His_kin-like_C"/>
</dbReference>
<evidence type="ECO:0000256" key="7">
    <source>
        <dbReference type="ARBA" id="ARBA00022692"/>
    </source>
</evidence>
<evidence type="ECO:0000256" key="8">
    <source>
        <dbReference type="ARBA" id="ARBA00022741"/>
    </source>
</evidence>
<evidence type="ECO:0000256" key="1">
    <source>
        <dbReference type="ARBA" id="ARBA00000085"/>
    </source>
</evidence>
<dbReference type="InterPro" id="IPR003661">
    <property type="entry name" value="HisK_dim/P_dom"/>
</dbReference>
<evidence type="ECO:0000313" key="17">
    <source>
        <dbReference type="Proteomes" id="UP001387364"/>
    </source>
</evidence>
<dbReference type="InterPro" id="IPR050398">
    <property type="entry name" value="HssS/ArlS-like"/>
</dbReference>
<dbReference type="InterPro" id="IPR005467">
    <property type="entry name" value="His_kinase_dom"/>
</dbReference>
<evidence type="ECO:0000313" key="16">
    <source>
        <dbReference type="EMBL" id="WXB93778.1"/>
    </source>
</evidence>
<dbReference type="SMART" id="SM00388">
    <property type="entry name" value="HisKA"/>
    <property type="match status" value="1"/>
</dbReference>
<keyword evidence="13 14" id="KW-0472">Membrane</keyword>
<evidence type="ECO:0000256" key="3">
    <source>
        <dbReference type="ARBA" id="ARBA00012438"/>
    </source>
</evidence>
<keyword evidence="8" id="KW-0547">Nucleotide-binding</keyword>
<evidence type="ECO:0000259" key="15">
    <source>
        <dbReference type="PROSITE" id="PS50109"/>
    </source>
</evidence>
<feature type="transmembrane region" description="Helical" evidence="14">
    <location>
        <begin position="163"/>
        <end position="185"/>
    </location>
</feature>
<dbReference type="InterPro" id="IPR036890">
    <property type="entry name" value="HATPase_C_sf"/>
</dbReference>
<evidence type="ECO:0000256" key="6">
    <source>
        <dbReference type="ARBA" id="ARBA00022679"/>
    </source>
</evidence>
<gene>
    <name evidence="16" type="ORF">WDJ61_03765</name>
</gene>
<dbReference type="PRINTS" id="PR00344">
    <property type="entry name" value="BCTRLSENSOR"/>
</dbReference>
<evidence type="ECO:0000256" key="12">
    <source>
        <dbReference type="ARBA" id="ARBA00023012"/>
    </source>
</evidence>
<dbReference type="Gene3D" id="3.30.565.10">
    <property type="entry name" value="Histidine kinase-like ATPase, C-terminal domain"/>
    <property type="match status" value="1"/>
</dbReference>
<comment type="catalytic activity">
    <reaction evidence="1">
        <text>ATP + protein L-histidine = ADP + protein N-phospho-L-histidine.</text>
        <dbReference type="EC" id="2.7.13.3"/>
    </reaction>
</comment>
<evidence type="ECO:0000256" key="11">
    <source>
        <dbReference type="ARBA" id="ARBA00022989"/>
    </source>
</evidence>
<keyword evidence="17" id="KW-1185">Reference proteome</keyword>
<keyword evidence="12" id="KW-0902">Two-component regulatory system</keyword>
<protein>
    <recommendedName>
        <fullName evidence="3">histidine kinase</fullName>
        <ecNumber evidence="3">2.7.13.3</ecNumber>
    </recommendedName>
</protein>
<dbReference type="GO" id="GO:0016301">
    <property type="term" value="F:kinase activity"/>
    <property type="evidence" value="ECO:0007669"/>
    <property type="project" value="UniProtKB-KW"/>
</dbReference>
<name>A0ABZ2N7R6_9BACI</name>
<evidence type="ECO:0000256" key="4">
    <source>
        <dbReference type="ARBA" id="ARBA00022475"/>
    </source>
</evidence>
<dbReference type="CDD" id="cd00082">
    <property type="entry name" value="HisKA"/>
    <property type="match status" value="1"/>
</dbReference>
<proteinExistence type="predicted"/>
<keyword evidence="11 14" id="KW-1133">Transmembrane helix</keyword>
<keyword evidence="6" id="KW-0808">Transferase</keyword>
<dbReference type="Pfam" id="PF02518">
    <property type="entry name" value="HATPase_c"/>
    <property type="match status" value="1"/>
</dbReference>
<evidence type="ECO:0000256" key="2">
    <source>
        <dbReference type="ARBA" id="ARBA00004651"/>
    </source>
</evidence>
<keyword evidence="10" id="KW-0067">ATP-binding</keyword>
<dbReference type="EMBL" id="CP147404">
    <property type="protein sequence ID" value="WXB93778.1"/>
    <property type="molecule type" value="Genomic_DNA"/>
</dbReference>
<keyword evidence="7 14" id="KW-0812">Transmembrane</keyword>
<sequence>MKWKLTGQFLLAIILTIVLSLLVFMILNMAFIISEPEDLYTPENTPVYYTLEFGKNIQYENGVFTIPDDKLAELKKENLWIQILDENGNEVYSRYQPEEVPSHYTPGELIFSYKFDGAIADSTIFVSKLDKGDRKFSYIIGYPFEQVATTSYVFSGDKWWEDVALFFLVATFVIVIIASLFGYLISRRLTKPMLAITDGVREFAKGNYAHTLQEKGLYKDVFHNLNELSVTLLANERERKKMEQMREEWVANITHDIKTPLASVKGYSEILVNPTYKVKEEERQAYAEIIHHKSEYISQLIDDLNMTYKLQHTANMVYKKEENIVEVLQETVIDILNHPLYEDIPLEFEADTDRYMRRLDRTLWKRALTNLLFNAIVHNPPGTPIHVRFKVKNKKQTVIEIEDFGKGIPEEELEKLFTRYYRGTNTGEAHKGSGLGLAIAKQVFENHGATIFVTSAVGRGTKVSIILKQ</sequence>
<dbReference type="Gene3D" id="1.10.287.130">
    <property type="match status" value="1"/>
</dbReference>
<comment type="subcellular location">
    <subcellularLocation>
        <location evidence="2">Cell membrane</location>
        <topology evidence="2">Multi-pass membrane protein</topology>
    </subcellularLocation>
</comment>
<dbReference type="EC" id="2.7.13.3" evidence="3"/>
<keyword evidence="4" id="KW-1003">Cell membrane</keyword>
<organism evidence="16 17">
    <name type="scientific">Bacillus kandeliae</name>
    <dbReference type="NCBI Taxonomy" id="3129297"/>
    <lineage>
        <taxon>Bacteria</taxon>
        <taxon>Bacillati</taxon>
        <taxon>Bacillota</taxon>
        <taxon>Bacilli</taxon>
        <taxon>Bacillales</taxon>
        <taxon>Bacillaceae</taxon>
        <taxon>Bacillus</taxon>
    </lineage>
</organism>